<keyword evidence="6" id="KW-0805">Transcription regulation</keyword>
<proteinExistence type="predicted"/>
<gene>
    <name evidence="13" type="ORF">KL86DYS1_11895</name>
</gene>
<dbReference type="PROSITE" id="PS50110">
    <property type="entry name" value="RESPONSE_REGULATORY"/>
    <property type="match status" value="1"/>
</dbReference>
<dbReference type="FunFam" id="3.40.50.2300:FF:000138">
    <property type="entry name" value="Two-component system sensor histidine kinase/response regulator"/>
    <property type="match status" value="1"/>
</dbReference>
<dbReference type="Pfam" id="PF00072">
    <property type="entry name" value="Response_reg"/>
    <property type="match status" value="1"/>
</dbReference>
<dbReference type="InterPro" id="IPR003661">
    <property type="entry name" value="HisK_dim/P_dom"/>
</dbReference>
<dbReference type="InterPro" id="IPR018060">
    <property type="entry name" value="HTH_AraC"/>
</dbReference>
<evidence type="ECO:0000259" key="10">
    <source>
        <dbReference type="PROSITE" id="PS01124"/>
    </source>
</evidence>
<dbReference type="GO" id="GO:0000155">
    <property type="term" value="F:phosphorelay sensor kinase activity"/>
    <property type="evidence" value="ECO:0007669"/>
    <property type="project" value="InterPro"/>
</dbReference>
<accession>A0A212JDB2</accession>
<dbReference type="CDD" id="cd17574">
    <property type="entry name" value="REC_OmpR"/>
    <property type="match status" value="1"/>
</dbReference>
<evidence type="ECO:0000313" key="13">
    <source>
        <dbReference type="EMBL" id="SBV97382.1"/>
    </source>
</evidence>
<dbReference type="InterPro" id="IPR011110">
    <property type="entry name" value="Reg_prop"/>
</dbReference>
<dbReference type="PROSITE" id="PS50109">
    <property type="entry name" value="HIS_KIN"/>
    <property type="match status" value="1"/>
</dbReference>
<keyword evidence="5" id="KW-0418">Kinase</keyword>
<evidence type="ECO:0000259" key="12">
    <source>
        <dbReference type="PROSITE" id="PS50110"/>
    </source>
</evidence>
<dbReference type="SUPFAM" id="SSF101898">
    <property type="entry name" value="NHL repeat"/>
    <property type="match status" value="1"/>
</dbReference>
<feature type="domain" description="HTH araC/xylS-type" evidence="10">
    <location>
        <begin position="1240"/>
        <end position="1339"/>
    </location>
</feature>
<dbReference type="SUPFAM" id="SSF52172">
    <property type="entry name" value="CheY-like"/>
    <property type="match status" value="1"/>
</dbReference>
<dbReference type="InterPro" id="IPR011123">
    <property type="entry name" value="Y_Y_Y"/>
</dbReference>
<dbReference type="SMART" id="SM00448">
    <property type="entry name" value="REC"/>
    <property type="match status" value="1"/>
</dbReference>
<evidence type="ECO:0000259" key="11">
    <source>
        <dbReference type="PROSITE" id="PS50109"/>
    </source>
</evidence>
<feature type="domain" description="Response regulatory" evidence="12">
    <location>
        <begin position="1092"/>
        <end position="1207"/>
    </location>
</feature>
<dbReference type="SUPFAM" id="SSF47384">
    <property type="entry name" value="Homodimeric domain of signal transducing histidine kinase"/>
    <property type="match status" value="1"/>
</dbReference>
<dbReference type="InterPro" id="IPR036097">
    <property type="entry name" value="HisK_dim/P_sf"/>
</dbReference>
<dbReference type="InterPro" id="IPR001789">
    <property type="entry name" value="Sig_transdc_resp-reg_receiver"/>
</dbReference>
<dbReference type="Gene3D" id="3.40.50.2300">
    <property type="match status" value="1"/>
</dbReference>
<keyword evidence="4" id="KW-0808">Transferase</keyword>
<evidence type="ECO:0000256" key="8">
    <source>
        <dbReference type="PROSITE-ProRule" id="PRU00169"/>
    </source>
</evidence>
<dbReference type="RefSeq" id="WP_296940225.1">
    <property type="nucleotide sequence ID" value="NZ_LT599032.1"/>
</dbReference>
<evidence type="ECO:0000256" key="6">
    <source>
        <dbReference type="ARBA" id="ARBA00023015"/>
    </source>
</evidence>
<keyword evidence="7" id="KW-0804">Transcription</keyword>
<dbReference type="InterPro" id="IPR005467">
    <property type="entry name" value="His_kinase_dom"/>
</dbReference>
<dbReference type="SMART" id="SM00342">
    <property type="entry name" value="HTH_ARAC"/>
    <property type="match status" value="1"/>
</dbReference>
<feature type="domain" description="Histidine kinase" evidence="11">
    <location>
        <begin position="852"/>
        <end position="1068"/>
    </location>
</feature>
<dbReference type="Pfam" id="PF12833">
    <property type="entry name" value="HTH_18"/>
    <property type="match status" value="1"/>
</dbReference>
<organism evidence="13">
    <name type="scientific">uncultured Dysgonomonas sp</name>
    <dbReference type="NCBI Taxonomy" id="206096"/>
    <lineage>
        <taxon>Bacteria</taxon>
        <taxon>Pseudomonadati</taxon>
        <taxon>Bacteroidota</taxon>
        <taxon>Bacteroidia</taxon>
        <taxon>Bacteroidales</taxon>
        <taxon>Dysgonomonadaceae</taxon>
        <taxon>Dysgonomonas</taxon>
        <taxon>environmental samples</taxon>
    </lineage>
</organism>
<protein>
    <recommendedName>
        <fullName evidence="2">histidine kinase</fullName>
        <ecNumber evidence="2">2.7.13.3</ecNumber>
    </recommendedName>
</protein>
<dbReference type="InterPro" id="IPR015943">
    <property type="entry name" value="WD40/YVTN_repeat-like_dom_sf"/>
</dbReference>
<evidence type="ECO:0000256" key="2">
    <source>
        <dbReference type="ARBA" id="ARBA00012438"/>
    </source>
</evidence>
<dbReference type="Pfam" id="PF00512">
    <property type="entry name" value="HisKA"/>
    <property type="match status" value="1"/>
</dbReference>
<keyword evidence="9" id="KW-0732">Signal</keyword>
<dbReference type="SUPFAM" id="SSF46689">
    <property type="entry name" value="Homeodomain-like"/>
    <property type="match status" value="1"/>
</dbReference>
<dbReference type="InterPro" id="IPR013783">
    <property type="entry name" value="Ig-like_fold"/>
</dbReference>
<dbReference type="SMART" id="SM00387">
    <property type="entry name" value="HATPase_c"/>
    <property type="match status" value="1"/>
</dbReference>
<dbReference type="InterPro" id="IPR011006">
    <property type="entry name" value="CheY-like_superfamily"/>
</dbReference>
<reference evidence="13" key="1">
    <citation type="submission" date="2016-04" db="EMBL/GenBank/DDBJ databases">
        <authorList>
            <person name="Evans L.H."/>
            <person name="Alamgir A."/>
            <person name="Owens N."/>
            <person name="Weber N.D."/>
            <person name="Virtaneva K."/>
            <person name="Barbian K."/>
            <person name="Babar A."/>
            <person name="Rosenke K."/>
        </authorList>
    </citation>
    <scope>NUCLEOTIDE SEQUENCE</scope>
    <source>
        <strain evidence="13">86-1</strain>
    </source>
</reference>
<comment type="catalytic activity">
    <reaction evidence="1">
        <text>ATP + protein L-histidine = ADP + protein N-phospho-L-histidine.</text>
        <dbReference type="EC" id="2.7.13.3"/>
    </reaction>
</comment>
<dbReference type="PANTHER" id="PTHR43547">
    <property type="entry name" value="TWO-COMPONENT HISTIDINE KINASE"/>
    <property type="match status" value="1"/>
</dbReference>
<feature type="modified residue" description="4-aspartylphosphate" evidence="8">
    <location>
        <position position="1140"/>
    </location>
</feature>
<dbReference type="Gene3D" id="3.30.565.10">
    <property type="entry name" value="Histidine kinase-like ATPase, C-terminal domain"/>
    <property type="match status" value="1"/>
</dbReference>
<dbReference type="SMART" id="SM00388">
    <property type="entry name" value="HisKA"/>
    <property type="match status" value="1"/>
</dbReference>
<name>A0A212JDB2_9BACT</name>
<dbReference type="PANTHER" id="PTHR43547:SF2">
    <property type="entry name" value="HYBRID SIGNAL TRANSDUCTION HISTIDINE KINASE C"/>
    <property type="match status" value="1"/>
</dbReference>
<dbReference type="InterPro" id="IPR036890">
    <property type="entry name" value="HATPase_C_sf"/>
</dbReference>
<dbReference type="Pfam" id="PF02518">
    <property type="entry name" value="HATPase_c"/>
    <property type="match status" value="1"/>
</dbReference>
<evidence type="ECO:0000256" key="4">
    <source>
        <dbReference type="ARBA" id="ARBA00022679"/>
    </source>
</evidence>
<evidence type="ECO:0000256" key="5">
    <source>
        <dbReference type="ARBA" id="ARBA00022777"/>
    </source>
</evidence>
<keyword evidence="3 8" id="KW-0597">Phosphoprotein</keyword>
<sequence length="1350" mass="153191">MMLRKKLFLLIFLGVSLPSFTMPPVIEKMGIEKGLSDNYILCVAQDKNGCMWFGTEWGLNKFDGYVFKNYKTHSLNNNTVSSNGINKILADKDENIIWIATKSGGLNVFDCSTQQFNHYPVSSDEPNSTKSNGITDLCFSEGGNIWIATYNNGLKKLDKKSNTITHLNSLNLPQLKDYKIKCIADDMNGNLYIGHWGEGFSILSTKNNTIKFFEHNPDDPHSLPGNEVLDMCIDSRGRIWLATHKGLALYNPGSEKFTIFKHNKENPFSLSSDDIHSICEVNNSLWIGTWRGGVSILDLSTKNLSSPEDVHFDHIRPSDSQTGLSSSSIVEIFGDSYGNVWMGTYGEGLNIIKHIEPYFNTLSYSPIRGDDNGLSDKIVSCISYDPLNQLWVGTANGNVDVYKGGNKVQHYSKANNKLPGNDIISSLADGKGNIWLGVDRNGLMRLNKHKNIFEKIKLTEKGELYQYITCIYEDKSHNIWIGTHDGLLRYNPATNEIKEQNLQKAELPYGLITSIFQDVNGNYWIGSRIYGLSLTTPEFDLIRKFSLESDFISNNINYIYQDSDNRIWIATADGLATFPSVASKKYDFDVLGQSNGIPDNNIRAIVEGKKGEMWITTNAGITKFSVKDKHIENYDFHDGIPWGTFINAAVAKAPDGTVFFGSQNGICYFNSNINPGNYKIPPVVITNFSIYDTEGIQSNNTIDMPISPGAKLKYDQNTFTIDFSIMDYALKDRIEYAYFLEGVDNAWYETKGQNQVTFRNISPGKYIFHIKSRIRNQEWSTNITSLKVEIDPPFWFSWWAKTLYSLILISIITGIIWFYKRRLFLENQLYLEKQNHLQEQELNDEKLRFYTNITHELKTPLTLIIGPLGDLTEDKLMPGQAKKISLIHKSAIRLSNLINQIMEFSKSETHNRILSVSFGNISGLIQEIILKYKELNQNKDISVNMFLEADPLLYYDSEVITIILDNIISNALKYTKEGYVSVILREVSSEEIRYMEIEVCDTGYGMPKEVLDKIFDRYYQVKGEYQASGTGIGLALVQNMVKLHEGSISVESKINKGTSFYFRLKIDNDYPDALHDVKEELIIEKKSDFAPLLLVIEDNEDIKDYISDSLSDSFEIITAKDGKEGLKLAIEKIPDIIISDIMMPVMTGTELCRTLKEDMRTSHIPIILLTAKDSEKDKTEGYLAGADSYITKPFSANLLKTRAINLLQGREKVAKYFSTDTYKKVVSSNSLNQLDNEFVEKTISIIEDNMQSEQINVTFLAEQVHMSYSSFSRKMKALTGMTVNELVRKIKMQHAEQLLLSRKYTVSEVVFLVGYNSMAYFREAFKSEFGVLPSNYLKDLGKINEDSNEN</sequence>
<dbReference type="CDD" id="cd00082">
    <property type="entry name" value="HisKA"/>
    <property type="match status" value="1"/>
</dbReference>
<dbReference type="SUPFAM" id="SSF55874">
    <property type="entry name" value="ATPase domain of HSP90 chaperone/DNA topoisomerase II/histidine kinase"/>
    <property type="match status" value="1"/>
</dbReference>
<dbReference type="FunFam" id="3.30.565.10:FF:000006">
    <property type="entry name" value="Sensor histidine kinase WalK"/>
    <property type="match status" value="1"/>
</dbReference>
<dbReference type="EMBL" id="FLUM01000001">
    <property type="protein sequence ID" value="SBV97382.1"/>
    <property type="molecule type" value="Genomic_DNA"/>
</dbReference>
<feature type="signal peptide" evidence="9">
    <location>
        <begin position="1"/>
        <end position="21"/>
    </location>
</feature>
<dbReference type="Gene3D" id="1.10.287.130">
    <property type="match status" value="1"/>
</dbReference>
<dbReference type="InterPro" id="IPR004358">
    <property type="entry name" value="Sig_transdc_His_kin-like_C"/>
</dbReference>
<evidence type="ECO:0000256" key="1">
    <source>
        <dbReference type="ARBA" id="ARBA00000085"/>
    </source>
</evidence>
<dbReference type="Gene3D" id="2.60.40.10">
    <property type="entry name" value="Immunoglobulins"/>
    <property type="match status" value="1"/>
</dbReference>
<dbReference type="GO" id="GO:0003700">
    <property type="term" value="F:DNA-binding transcription factor activity"/>
    <property type="evidence" value="ECO:0007669"/>
    <property type="project" value="InterPro"/>
</dbReference>
<evidence type="ECO:0000256" key="9">
    <source>
        <dbReference type="SAM" id="SignalP"/>
    </source>
</evidence>
<dbReference type="GO" id="GO:0043565">
    <property type="term" value="F:sequence-specific DNA binding"/>
    <property type="evidence" value="ECO:0007669"/>
    <property type="project" value="InterPro"/>
</dbReference>
<dbReference type="Gene3D" id="2.130.10.10">
    <property type="entry name" value="YVTN repeat-like/Quinoprotein amine dehydrogenase"/>
    <property type="match status" value="2"/>
</dbReference>
<dbReference type="InterPro" id="IPR003594">
    <property type="entry name" value="HATPase_dom"/>
</dbReference>
<dbReference type="EC" id="2.7.13.3" evidence="2"/>
<dbReference type="InterPro" id="IPR009057">
    <property type="entry name" value="Homeodomain-like_sf"/>
</dbReference>
<dbReference type="SUPFAM" id="SSF63829">
    <property type="entry name" value="Calcium-dependent phosphotriesterase"/>
    <property type="match status" value="2"/>
</dbReference>
<feature type="chain" id="PRO_5013369950" description="histidine kinase" evidence="9">
    <location>
        <begin position="22"/>
        <end position="1350"/>
    </location>
</feature>
<evidence type="ECO:0000256" key="3">
    <source>
        <dbReference type="ARBA" id="ARBA00022553"/>
    </source>
</evidence>
<dbReference type="PRINTS" id="PR00344">
    <property type="entry name" value="BCTRLSENSOR"/>
</dbReference>
<dbReference type="Pfam" id="PF07495">
    <property type="entry name" value="Y_Y_Y"/>
    <property type="match status" value="1"/>
</dbReference>
<dbReference type="Gene3D" id="1.10.10.60">
    <property type="entry name" value="Homeodomain-like"/>
    <property type="match status" value="2"/>
</dbReference>
<evidence type="ECO:0000256" key="7">
    <source>
        <dbReference type="ARBA" id="ARBA00023163"/>
    </source>
</evidence>
<dbReference type="PROSITE" id="PS01124">
    <property type="entry name" value="HTH_ARAC_FAMILY_2"/>
    <property type="match status" value="1"/>
</dbReference>
<dbReference type="Pfam" id="PF07494">
    <property type="entry name" value="Reg_prop"/>
    <property type="match status" value="6"/>
</dbReference>